<reference evidence="1 2" key="1">
    <citation type="journal article" date="2020" name="Cell">
        <title>Large-Scale Comparative Analyses of Tick Genomes Elucidate Their Genetic Diversity and Vector Capacities.</title>
        <authorList>
            <consortium name="Tick Genome and Microbiome Consortium (TIGMIC)"/>
            <person name="Jia N."/>
            <person name="Wang J."/>
            <person name="Shi W."/>
            <person name="Du L."/>
            <person name="Sun Y."/>
            <person name="Zhan W."/>
            <person name="Jiang J.F."/>
            <person name="Wang Q."/>
            <person name="Zhang B."/>
            <person name="Ji P."/>
            <person name="Bell-Sakyi L."/>
            <person name="Cui X.M."/>
            <person name="Yuan T.T."/>
            <person name="Jiang B.G."/>
            <person name="Yang W.F."/>
            <person name="Lam T.T."/>
            <person name="Chang Q.C."/>
            <person name="Ding S.J."/>
            <person name="Wang X.J."/>
            <person name="Zhu J.G."/>
            <person name="Ruan X.D."/>
            <person name="Zhao L."/>
            <person name="Wei J.T."/>
            <person name="Ye R.Z."/>
            <person name="Que T.C."/>
            <person name="Du C.H."/>
            <person name="Zhou Y.H."/>
            <person name="Cheng J.X."/>
            <person name="Dai P.F."/>
            <person name="Guo W.B."/>
            <person name="Han X.H."/>
            <person name="Huang E.J."/>
            <person name="Li L.F."/>
            <person name="Wei W."/>
            <person name="Gao Y.C."/>
            <person name="Liu J.Z."/>
            <person name="Shao H.Z."/>
            <person name="Wang X."/>
            <person name="Wang C.C."/>
            <person name="Yang T.C."/>
            <person name="Huo Q.B."/>
            <person name="Li W."/>
            <person name="Chen H.Y."/>
            <person name="Chen S.E."/>
            <person name="Zhou L.G."/>
            <person name="Ni X.B."/>
            <person name="Tian J.H."/>
            <person name="Sheng Y."/>
            <person name="Liu T."/>
            <person name="Pan Y.S."/>
            <person name="Xia L.Y."/>
            <person name="Li J."/>
            <person name="Zhao F."/>
            <person name="Cao W.C."/>
        </authorList>
    </citation>
    <scope>NUCLEOTIDE SEQUENCE [LARGE SCALE GENOMIC DNA]</scope>
    <source>
        <strain evidence="1">Iper-2018</strain>
    </source>
</reference>
<accession>A0AC60QIQ2</accession>
<dbReference type="Proteomes" id="UP000805193">
    <property type="component" value="Unassembled WGS sequence"/>
</dbReference>
<name>A0AC60QIQ2_IXOPE</name>
<keyword evidence="2" id="KW-1185">Reference proteome</keyword>
<sequence length="934" mass="101959">VLKASCAFTFLDIQHQEERFRNLKNSSSVSLILAEEAFHKKSPLLESGDWKTVDKLWDNAYVLLAEPHEPRADSEKATPLPGHKIAYVMQTSGTTGEPKTVKVPHRCIVPNILHLRKIFAVSSRDVVFQAAPFTFDPSVVEVFLALTSGATLVMTSEAVKQIPRAVVQLLVESKVTIVQATPSFFSRLGAERVKESLLSKDATLRVLAFGGEACPSVAQLRSWSERGNCTEFYNLYGITEVSCWATCQRIRLTDSSNVFLGDALDGTVLQVRNESGGIVNEGEGTLFIGGTDRRCLVGEETWQQVGQCQMRNSGDLVRKSGGNLTFLGRRDSVLKYNGRKVNPALLSRKLLDSAVVESCHAHFFKSEGTLFFFVTLPPNGNAKEMLTSLKTDLERECPCPLRIVVVHHGLPVTSHGKLDVKALLRYARKRRRTGQRKLEGSVDSIACCRLLATLWNELTASDKGSPISPQSSFILSGGSSLGAVRISQEMELALDRRLPLLVDKLLNETFSDVVAYLKQRAKARETAERSLEGPELPSERVTASDSSTTLMSRVGSVRTAPCFSCVSRLDSWHHCVCAQNCGREQRLSTGDSAAKFALKWRHDLAKCVDASPLVVSYEGGDCVVLVGSHSGRFCAVDVLAGSCCWELQVPDRIESSACLSRCGSYVAFGCYDHNIYCIEVSSGARRWTFGTDGEVKCSPALNKTDGSLLCGSHDRHLYCINFETGALLWKLRPSDGSIFASPAVSYSPNQVYAASLVGTVVCVGPGNGKILWRRDVGKPVFASPAASRRGLCICSVEGKVYLMSLSDGSTLWVASTDGPIFSSPVFVDGEQPSIVIGCHDSHVYLISAPDGSLRWRLRLESRVYATVFHVFEARTLVAVGTDGTLHLIDAEEGKPSSSYRFEGDVFSSPVAFNNRVVVGCRDNFLYCLALGGSH</sequence>
<evidence type="ECO:0000313" key="2">
    <source>
        <dbReference type="Proteomes" id="UP000805193"/>
    </source>
</evidence>
<organism evidence="1 2">
    <name type="scientific">Ixodes persulcatus</name>
    <name type="common">Taiga tick</name>
    <dbReference type="NCBI Taxonomy" id="34615"/>
    <lineage>
        <taxon>Eukaryota</taxon>
        <taxon>Metazoa</taxon>
        <taxon>Ecdysozoa</taxon>
        <taxon>Arthropoda</taxon>
        <taxon>Chelicerata</taxon>
        <taxon>Arachnida</taxon>
        <taxon>Acari</taxon>
        <taxon>Parasitiformes</taxon>
        <taxon>Ixodida</taxon>
        <taxon>Ixodoidea</taxon>
        <taxon>Ixodidae</taxon>
        <taxon>Ixodinae</taxon>
        <taxon>Ixodes</taxon>
    </lineage>
</organism>
<protein>
    <submittedName>
        <fullName evidence="1">Uncharacterized protein</fullName>
    </submittedName>
</protein>
<comment type="caution">
    <text evidence="1">The sequence shown here is derived from an EMBL/GenBank/DDBJ whole genome shotgun (WGS) entry which is preliminary data.</text>
</comment>
<proteinExistence type="predicted"/>
<gene>
    <name evidence="1" type="ORF">HPB47_019574</name>
</gene>
<feature type="non-terminal residue" evidence="1">
    <location>
        <position position="1"/>
    </location>
</feature>
<dbReference type="EMBL" id="JABSTQ010009031">
    <property type="protein sequence ID" value="KAG0433818.1"/>
    <property type="molecule type" value="Genomic_DNA"/>
</dbReference>
<evidence type="ECO:0000313" key="1">
    <source>
        <dbReference type="EMBL" id="KAG0433818.1"/>
    </source>
</evidence>